<dbReference type="SUPFAM" id="SSF55781">
    <property type="entry name" value="GAF domain-like"/>
    <property type="match status" value="1"/>
</dbReference>
<dbReference type="Proteomes" id="UP000053707">
    <property type="component" value="Unassembled WGS sequence"/>
</dbReference>
<dbReference type="EMBL" id="LQIR01000001">
    <property type="protein sequence ID" value="KUI21378.1"/>
    <property type="molecule type" value="Genomic_DNA"/>
</dbReference>
<sequence length="170" mass="18350">MPFVAPFGREFVAWAPAPVRRDWMVAAGPVNDVYRARMPKVLDEITRRGYGIERLSDPLLKVFAALLAVEDGDAPDPVAVRLAGAVAELTVVDFLPGELAEVEHSPLATVSAPIFDTDGNVVLTVSAQPYSRLTLERVRAIGEHMLDFAERAGTAVAQQVSTPDRANRGS</sequence>
<accession>A0A117JMD9</accession>
<dbReference type="Gene3D" id="3.30.450.40">
    <property type="match status" value="1"/>
</dbReference>
<protein>
    <submittedName>
        <fullName evidence="1">Transcriptional regulator</fullName>
    </submittedName>
</protein>
<dbReference type="AlphaFoldDB" id="A0A117JMD9"/>
<proteinExistence type="predicted"/>
<name>A0A117JMD9_9MYCO</name>
<organism evidence="1 2">
    <name type="scientific">Mycobacterium lehmannii</name>
    <dbReference type="NCBI Taxonomy" id="2048550"/>
    <lineage>
        <taxon>Bacteria</taxon>
        <taxon>Bacillati</taxon>
        <taxon>Actinomycetota</taxon>
        <taxon>Actinomycetes</taxon>
        <taxon>Mycobacteriales</taxon>
        <taxon>Mycobacteriaceae</taxon>
        <taxon>Mycobacterium</taxon>
    </lineage>
</organism>
<evidence type="ECO:0000313" key="2">
    <source>
        <dbReference type="Proteomes" id="UP000053707"/>
    </source>
</evidence>
<keyword evidence="2" id="KW-1185">Reference proteome</keyword>
<evidence type="ECO:0000313" key="1">
    <source>
        <dbReference type="EMBL" id="KUI21378.1"/>
    </source>
</evidence>
<dbReference type="InterPro" id="IPR029016">
    <property type="entry name" value="GAF-like_dom_sf"/>
</dbReference>
<reference evidence="1 2" key="1">
    <citation type="submission" date="2016-01" db="EMBL/GenBank/DDBJ databases">
        <authorList>
            <consortium name="TB Trials Study Group"/>
            <person name="Sutton G."/>
            <person name="Brinkac L."/>
            <person name="Sanka R."/>
            <person name="Adams M."/>
            <person name="Lau E.L."/>
            <person name="Macaden R."/>
            <person name="Grewal H.M.S."/>
        </authorList>
    </citation>
    <scope>NUCLEOTIDE SEQUENCE [LARGE SCALE GENOMIC DNA]</scope>
    <source>
        <strain evidence="1 2">IS-1744</strain>
    </source>
</reference>
<comment type="caution">
    <text evidence="1">The sequence shown here is derived from an EMBL/GenBank/DDBJ whole genome shotgun (WGS) entry which is preliminary data.</text>
</comment>
<gene>
    <name evidence="1" type="ORF">AU192_11425</name>
</gene>